<keyword evidence="2" id="KW-1133">Transmembrane helix</keyword>
<evidence type="ECO:0000313" key="3">
    <source>
        <dbReference type="EMBL" id="KAG2194787.1"/>
    </source>
</evidence>
<dbReference type="OrthoDB" id="5582002at2759"/>
<keyword evidence="2" id="KW-0472">Membrane</keyword>
<reference evidence="3" key="1">
    <citation type="submission" date="2020-12" db="EMBL/GenBank/DDBJ databases">
        <title>Metabolic potential, ecology and presence of endohyphal bacteria is reflected in genomic diversity of Mucoromycotina.</title>
        <authorList>
            <person name="Muszewska A."/>
            <person name="Okrasinska A."/>
            <person name="Steczkiewicz K."/>
            <person name="Drgas O."/>
            <person name="Orlowska M."/>
            <person name="Perlinska-Lenart U."/>
            <person name="Aleksandrzak-Piekarczyk T."/>
            <person name="Szatraj K."/>
            <person name="Zielenkiewicz U."/>
            <person name="Pilsyk S."/>
            <person name="Malc E."/>
            <person name="Mieczkowski P."/>
            <person name="Kruszewska J.S."/>
            <person name="Biernat P."/>
            <person name="Pawlowska J."/>
        </authorList>
    </citation>
    <scope>NUCLEOTIDE SEQUENCE</scope>
    <source>
        <strain evidence="3">WA0000017839</strain>
    </source>
</reference>
<comment type="caution">
    <text evidence="3">The sequence shown here is derived from an EMBL/GenBank/DDBJ whole genome shotgun (WGS) entry which is preliminary data.</text>
</comment>
<accession>A0A8H7QM28</accession>
<evidence type="ECO:0000256" key="1">
    <source>
        <dbReference type="SAM" id="MobiDB-lite"/>
    </source>
</evidence>
<protein>
    <submittedName>
        <fullName evidence="3">Uncharacterized protein</fullName>
    </submittedName>
</protein>
<feature type="transmembrane region" description="Helical" evidence="2">
    <location>
        <begin position="172"/>
        <end position="194"/>
    </location>
</feature>
<keyword evidence="4" id="KW-1185">Reference proteome</keyword>
<dbReference type="Proteomes" id="UP000603453">
    <property type="component" value="Unassembled WGS sequence"/>
</dbReference>
<proteinExistence type="predicted"/>
<name>A0A8H7QM28_9FUNG</name>
<feature type="compositionally biased region" description="Polar residues" evidence="1">
    <location>
        <begin position="50"/>
        <end position="59"/>
    </location>
</feature>
<feature type="region of interest" description="Disordered" evidence="1">
    <location>
        <begin position="30"/>
        <end position="59"/>
    </location>
</feature>
<sequence>MSYTPPHSHNRHSSLATVYEDNDPYRIVKKSPRIGSISDNSSDFDAVHSRTASDSSTSRLYSGQMEFGQDPYANCKKKLKLNEERANSYLPYSHHERDPRQQQSCEPMYIEEENGAPASTTLGMGSILCDTMMELPASRIKEKQVDTTLGDDFGLSTQKRRKRRRTVCGMRYRSLVLICLLFITTVVIIWYFVWPRIPNLALDDVDNLGTIQVLTNSTKKSMSTQWVLNMTADNTANWVPTRINAIDIIITDDKTKESFGTGSSGWLVLPPKKKTMIPVFIDIYYETYNVNDTTFQDLYNACGVQVNSNAPFESKQGVLNVTLSVTYHISGIVWPTTKQMHIDSLICPTS</sequence>
<dbReference type="EMBL" id="JAEPRD010000187">
    <property type="protein sequence ID" value="KAG2194787.1"/>
    <property type="molecule type" value="Genomic_DNA"/>
</dbReference>
<organism evidence="3 4">
    <name type="scientific">Mucor saturninus</name>
    <dbReference type="NCBI Taxonomy" id="64648"/>
    <lineage>
        <taxon>Eukaryota</taxon>
        <taxon>Fungi</taxon>
        <taxon>Fungi incertae sedis</taxon>
        <taxon>Mucoromycota</taxon>
        <taxon>Mucoromycotina</taxon>
        <taxon>Mucoromycetes</taxon>
        <taxon>Mucorales</taxon>
        <taxon>Mucorineae</taxon>
        <taxon>Mucoraceae</taxon>
        <taxon>Mucor</taxon>
    </lineage>
</organism>
<keyword evidence="2" id="KW-0812">Transmembrane</keyword>
<evidence type="ECO:0000256" key="2">
    <source>
        <dbReference type="SAM" id="Phobius"/>
    </source>
</evidence>
<dbReference type="AlphaFoldDB" id="A0A8H7QM28"/>
<gene>
    <name evidence="3" type="ORF">INT47_004118</name>
</gene>
<evidence type="ECO:0000313" key="4">
    <source>
        <dbReference type="Proteomes" id="UP000603453"/>
    </source>
</evidence>